<dbReference type="Gene3D" id="3.40.640.10">
    <property type="entry name" value="Type I PLP-dependent aspartate aminotransferase-like (Major domain)"/>
    <property type="match status" value="1"/>
</dbReference>
<dbReference type="FunFam" id="3.90.1150.10:FF:000065">
    <property type="entry name" value="Selenocysteine lyase"/>
    <property type="match status" value="1"/>
</dbReference>
<dbReference type="RefSeq" id="XP_032810972.1">
    <property type="nucleotide sequence ID" value="XM_032955081.1"/>
</dbReference>
<reference evidence="15" key="1">
    <citation type="submission" date="2025-08" db="UniProtKB">
        <authorList>
            <consortium name="RefSeq"/>
        </authorList>
    </citation>
    <scope>IDENTIFICATION</scope>
    <source>
        <tissue evidence="15">Sperm</tissue>
    </source>
</reference>
<dbReference type="InterPro" id="IPR015424">
    <property type="entry name" value="PyrdxlP-dep_Trfase"/>
</dbReference>
<dbReference type="InterPro" id="IPR000192">
    <property type="entry name" value="Aminotrans_V_dom"/>
</dbReference>
<dbReference type="PIRSF" id="PIRSF005572">
    <property type="entry name" value="NifS"/>
    <property type="match status" value="1"/>
</dbReference>
<name>A0AAJ7T495_PETMA</name>
<dbReference type="SUPFAM" id="SSF53383">
    <property type="entry name" value="PLP-dependent transferases"/>
    <property type="match status" value="1"/>
</dbReference>
<dbReference type="Proteomes" id="UP001318040">
    <property type="component" value="Chromosome 16"/>
</dbReference>
<dbReference type="Pfam" id="PF00266">
    <property type="entry name" value="Aminotran_5"/>
    <property type="match status" value="2"/>
</dbReference>
<comment type="cofactor">
    <cofactor evidence="1">
        <name>pyridoxal 5'-phosphate</name>
        <dbReference type="ChEBI" id="CHEBI:597326"/>
    </cofactor>
</comment>
<evidence type="ECO:0000256" key="7">
    <source>
        <dbReference type="ARBA" id="ARBA00022898"/>
    </source>
</evidence>
<feature type="domain" description="Aminotransferase class V" evidence="13">
    <location>
        <begin position="12"/>
        <end position="96"/>
    </location>
</feature>
<protein>
    <recommendedName>
        <fullName evidence="11">Selenocysteine lyase</fullName>
        <ecNumber evidence="10">4.4.1.16</ecNumber>
    </recommendedName>
</protein>
<organism evidence="14 15">
    <name type="scientific">Petromyzon marinus</name>
    <name type="common">Sea lamprey</name>
    <dbReference type="NCBI Taxonomy" id="7757"/>
    <lineage>
        <taxon>Eukaryota</taxon>
        <taxon>Metazoa</taxon>
        <taxon>Chordata</taxon>
        <taxon>Craniata</taxon>
        <taxon>Vertebrata</taxon>
        <taxon>Cyclostomata</taxon>
        <taxon>Hyperoartia</taxon>
        <taxon>Petromyzontiformes</taxon>
        <taxon>Petromyzontidae</taxon>
        <taxon>Petromyzon</taxon>
    </lineage>
</organism>
<feature type="region of interest" description="Disordered" evidence="12">
    <location>
        <begin position="427"/>
        <end position="470"/>
    </location>
</feature>
<dbReference type="Gene3D" id="1.10.260.50">
    <property type="match status" value="1"/>
</dbReference>
<evidence type="ECO:0000256" key="8">
    <source>
        <dbReference type="ARBA" id="ARBA00023239"/>
    </source>
</evidence>
<proteinExistence type="inferred from homology"/>
<sequence>MATTETNTMERVYMDYNATTPLAPEVVEDISRALTEAWGNPSSSYGPGQKAKALICRARGNIASMLGGCPEDIIFTSGGTEANNLVLHTAVKHFWKTRSAGGREDGVPAAGSRGAALPHIIVSCLEHDSVRLAVDSLVAEGRADFTAVPASWVTGRVEVDQVLAAIRPTTCIVSIMLANNETGIIMPVAEICRRVRAMRGGGAMPRLGRVLLHTDAAQALGKIRVNVEELGVDYLTVVGHKFYGPRVGALCVRGLGAGTPLVPMLFGGGQERNFRPGTENTPMIAGLGKAAELVCQHLDEYERHMRQTRDYLEELLLAEFGPERLHFNGHFSGSDRLPNTCNVSILGPCLQGHRVLAEAHGLLASVGAACHSGNTHRPSHVLLQCGVPEEVALNAVRLSVGRETSRRDVERAVSSLRAAVTTLTARGPAGTVPRVATPPAEDSAPTEQESVSDNDVNSTPINIISNSGDA</sequence>
<gene>
    <name evidence="15" type="primary">SCLY</name>
</gene>
<dbReference type="GO" id="GO:0009000">
    <property type="term" value="F:selenocysteine lyase activity"/>
    <property type="evidence" value="ECO:0007669"/>
    <property type="project" value="UniProtKB-EC"/>
</dbReference>
<evidence type="ECO:0000313" key="15">
    <source>
        <dbReference type="RefSeq" id="XP_032810972.1"/>
    </source>
</evidence>
<evidence type="ECO:0000256" key="10">
    <source>
        <dbReference type="ARBA" id="ARBA00039054"/>
    </source>
</evidence>
<dbReference type="KEGG" id="pmrn:116942799"/>
<feature type="compositionally biased region" description="Polar residues" evidence="12">
    <location>
        <begin position="445"/>
        <end position="470"/>
    </location>
</feature>
<evidence type="ECO:0000256" key="4">
    <source>
        <dbReference type="ARBA" id="ARBA00011738"/>
    </source>
</evidence>
<dbReference type="GeneID" id="116942799"/>
<evidence type="ECO:0000256" key="11">
    <source>
        <dbReference type="ARBA" id="ARBA00040554"/>
    </source>
</evidence>
<dbReference type="PANTHER" id="PTHR11601">
    <property type="entry name" value="CYSTEINE DESULFURYLASE FAMILY MEMBER"/>
    <property type="match status" value="1"/>
</dbReference>
<comment type="subunit">
    <text evidence="4">Homodimer.</text>
</comment>
<keyword evidence="6" id="KW-0808">Transferase</keyword>
<evidence type="ECO:0000256" key="6">
    <source>
        <dbReference type="ARBA" id="ARBA00022679"/>
    </source>
</evidence>
<evidence type="ECO:0000313" key="14">
    <source>
        <dbReference type="Proteomes" id="UP001318040"/>
    </source>
</evidence>
<keyword evidence="7" id="KW-0663">Pyridoxal phosphate</keyword>
<keyword evidence="8 15" id="KW-0456">Lyase</keyword>
<dbReference type="Gene3D" id="3.90.1150.10">
    <property type="entry name" value="Aspartate Aminotransferase, domain 1"/>
    <property type="match status" value="1"/>
</dbReference>
<comment type="subcellular location">
    <subcellularLocation>
        <location evidence="2">Cytoplasm</location>
        <location evidence="2">Cytosol</location>
    </subcellularLocation>
</comment>
<accession>A0AAJ7T495</accession>
<dbReference type="InterPro" id="IPR015422">
    <property type="entry name" value="PyrdxlP-dep_Trfase_small"/>
</dbReference>
<dbReference type="GO" id="GO:0016740">
    <property type="term" value="F:transferase activity"/>
    <property type="evidence" value="ECO:0007669"/>
    <property type="project" value="UniProtKB-KW"/>
</dbReference>
<dbReference type="FunFam" id="3.40.640.10:FF:000083">
    <property type="entry name" value="Selenocysteine lyase"/>
    <property type="match status" value="1"/>
</dbReference>
<dbReference type="EC" id="4.4.1.16" evidence="10"/>
<evidence type="ECO:0000256" key="9">
    <source>
        <dbReference type="ARBA" id="ARBA00037407"/>
    </source>
</evidence>
<evidence type="ECO:0000259" key="13">
    <source>
        <dbReference type="Pfam" id="PF00266"/>
    </source>
</evidence>
<evidence type="ECO:0000256" key="2">
    <source>
        <dbReference type="ARBA" id="ARBA00004514"/>
    </source>
</evidence>
<comment type="similarity">
    <text evidence="3">Belongs to the class-V pyridoxal-phosphate-dependent aminotransferase family.</text>
</comment>
<dbReference type="CTD" id="51540"/>
<dbReference type="AlphaFoldDB" id="A0AAJ7T495"/>
<feature type="domain" description="Aminotransferase class V" evidence="13">
    <location>
        <begin position="119"/>
        <end position="411"/>
    </location>
</feature>
<dbReference type="InterPro" id="IPR015421">
    <property type="entry name" value="PyrdxlP-dep_Trfase_major"/>
</dbReference>
<dbReference type="GO" id="GO:0005829">
    <property type="term" value="C:cytosol"/>
    <property type="evidence" value="ECO:0007669"/>
    <property type="project" value="UniProtKB-SubCell"/>
</dbReference>
<dbReference type="InterPro" id="IPR016454">
    <property type="entry name" value="Cysteine_dSase"/>
</dbReference>
<comment type="function">
    <text evidence="9">Catalyzes the decomposition of L-selenocysteine to L-alanine and elemental selenium.</text>
</comment>
<evidence type="ECO:0000256" key="1">
    <source>
        <dbReference type="ARBA" id="ARBA00001933"/>
    </source>
</evidence>
<evidence type="ECO:0000256" key="12">
    <source>
        <dbReference type="SAM" id="MobiDB-lite"/>
    </source>
</evidence>
<evidence type="ECO:0000256" key="5">
    <source>
        <dbReference type="ARBA" id="ARBA00022490"/>
    </source>
</evidence>
<dbReference type="PANTHER" id="PTHR11601:SF62">
    <property type="entry name" value="SELENOCYSTEINE LYASE"/>
    <property type="match status" value="1"/>
</dbReference>
<evidence type="ECO:0000256" key="3">
    <source>
        <dbReference type="ARBA" id="ARBA00009236"/>
    </source>
</evidence>
<keyword evidence="5" id="KW-0963">Cytoplasm</keyword>
<keyword evidence="14" id="KW-1185">Reference proteome</keyword>